<dbReference type="InterPro" id="IPR043760">
    <property type="entry name" value="PycTM_dom"/>
</dbReference>
<comment type="caution">
    <text evidence="10">The sequence shown here is derived from an EMBL/GenBank/DDBJ whole genome shotgun (WGS) entry which is preliminary data.</text>
</comment>
<evidence type="ECO:0000259" key="9">
    <source>
        <dbReference type="Pfam" id="PF18967"/>
    </source>
</evidence>
<organism evidence="10 11">
    <name type="scientific">Marinicella litoralis</name>
    <dbReference type="NCBI Taxonomy" id="644220"/>
    <lineage>
        <taxon>Bacteria</taxon>
        <taxon>Pseudomonadati</taxon>
        <taxon>Pseudomonadota</taxon>
        <taxon>Gammaproteobacteria</taxon>
        <taxon>Lysobacterales</taxon>
        <taxon>Marinicellaceae</taxon>
        <taxon>Marinicella</taxon>
    </lineage>
</organism>
<gene>
    <name evidence="10" type="ORF">C8D91_2008</name>
</gene>
<reference evidence="10 11" key="1">
    <citation type="submission" date="2019-03" db="EMBL/GenBank/DDBJ databases">
        <title>Genomic Encyclopedia of Type Strains, Phase IV (KMG-IV): sequencing the most valuable type-strain genomes for metagenomic binning, comparative biology and taxonomic classification.</title>
        <authorList>
            <person name="Goeker M."/>
        </authorList>
    </citation>
    <scope>NUCLEOTIDE SEQUENCE [LARGE SCALE GENOMIC DNA]</scope>
    <source>
        <strain evidence="10 11">DSM 25488</strain>
    </source>
</reference>
<comment type="subcellular location">
    <subcellularLocation>
        <location evidence="1">Cell membrane</location>
    </subcellularLocation>
</comment>
<dbReference type="EMBL" id="SNZB01000004">
    <property type="protein sequence ID" value="TDR19452.1"/>
    <property type="molecule type" value="Genomic_DNA"/>
</dbReference>
<keyword evidence="6" id="KW-0051">Antiviral defense</keyword>
<sequence>MRTFTASKITAMSVTKMTQKVQQHPLFSEQKTQFIYAALKEAQDNIRTYDTKAQIVGIGFIFTIGMVIKFNTWSGISTQWYHLATIATWILIILPATFFGSVLYPTRRVAPEVLKDQDQVKGLFYLSNGKSMSEFMNQLNGMNIEQELSYELLKVSYLRDMKRRRFLQAMSVASVSLVTLFVLQLIPFMGWVA</sequence>
<evidence type="ECO:0000256" key="8">
    <source>
        <dbReference type="SAM" id="Phobius"/>
    </source>
</evidence>
<dbReference type="Proteomes" id="UP000295724">
    <property type="component" value="Unassembled WGS sequence"/>
</dbReference>
<keyword evidence="7 8" id="KW-0472">Membrane</keyword>
<keyword evidence="4" id="KW-0547">Nucleotide-binding</keyword>
<accession>A0A4R6XIZ6</accession>
<name>A0A4R6XIZ6_9GAMM</name>
<evidence type="ECO:0000256" key="6">
    <source>
        <dbReference type="ARBA" id="ARBA00023118"/>
    </source>
</evidence>
<evidence type="ECO:0000256" key="2">
    <source>
        <dbReference type="ARBA" id="ARBA00022475"/>
    </source>
</evidence>
<evidence type="ECO:0000256" key="1">
    <source>
        <dbReference type="ARBA" id="ARBA00004236"/>
    </source>
</evidence>
<evidence type="ECO:0000256" key="7">
    <source>
        <dbReference type="ARBA" id="ARBA00023136"/>
    </source>
</evidence>
<feature type="transmembrane region" description="Helical" evidence="8">
    <location>
        <begin position="166"/>
        <end position="186"/>
    </location>
</feature>
<protein>
    <recommendedName>
        <fullName evidence="9">Pycsar effector protein domain-containing protein</fullName>
    </recommendedName>
</protein>
<dbReference type="Pfam" id="PF18967">
    <property type="entry name" value="PycTM"/>
    <property type="match status" value="1"/>
</dbReference>
<evidence type="ECO:0000256" key="3">
    <source>
        <dbReference type="ARBA" id="ARBA00022692"/>
    </source>
</evidence>
<keyword evidence="5 8" id="KW-1133">Transmembrane helix</keyword>
<evidence type="ECO:0000256" key="4">
    <source>
        <dbReference type="ARBA" id="ARBA00022741"/>
    </source>
</evidence>
<feature type="transmembrane region" description="Helical" evidence="8">
    <location>
        <begin position="80"/>
        <end position="104"/>
    </location>
</feature>
<feature type="transmembrane region" description="Helical" evidence="8">
    <location>
        <begin position="55"/>
        <end position="74"/>
    </location>
</feature>
<keyword evidence="2" id="KW-1003">Cell membrane</keyword>
<feature type="domain" description="Pycsar effector protein" evidence="9">
    <location>
        <begin position="36"/>
        <end position="183"/>
    </location>
</feature>
<evidence type="ECO:0000313" key="10">
    <source>
        <dbReference type="EMBL" id="TDR19452.1"/>
    </source>
</evidence>
<proteinExistence type="predicted"/>
<keyword evidence="3 8" id="KW-0812">Transmembrane</keyword>
<keyword evidence="11" id="KW-1185">Reference proteome</keyword>
<evidence type="ECO:0000256" key="5">
    <source>
        <dbReference type="ARBA" id="ARBA00022989"/>
    </source>
</evidence>
<dbReference type="AlphaFoldDB" id="A0A4R6XIZ6"/>
<evidence type="ECO:0000313" key="11">
    <source>
        <dbReference type="Proteomes" id="UP000295724"/>
    </source>
</evidence>